<comment type="similarity">
    <text evidence="4">Belongs to the HIPP family.</text>
</comment>
<evidence type="ECO:0000256" key="4">
    <source>
        <dbReference type="ARBA" id="ARBA00024045"/>
    </source>
</evidence>
<keyword evidence="3" id="KW-0449">Lipoprotein</keyword>
<evidence type="ECO:0000313" key="6">
    <source>
        <dbReference type="EMBL" id="KAG2637426.1"/>
    </source>
</evidence>
<evidence type="ECO:0000313" key="7">
    <source>
        <dbReference type="Proteomes" id="UP000823388"/>
    </source>
</evidence>
<evidence type="ECO:0000259" key="5">
    <source>
        <dbReference type="PROSITE" id="PS50846"/>
    </source>
</evidence>
<comment type="caution">
    <text evidence="6">The sequence shown here is derived from an EMBL/GenBank/DDBJ whole genome shotgun (WGS) entry which is preliminary data.</text>
</comment>
<keyword evidence="7" id="KW-1185">Reference proteome</keyword>
<dbReference type="InterPro" id="IPR006121">
    <property type="entry name" value="HMA_dom"/>
</dbReference>
<dbReference type="EMBL" id="CM029040">
    <property type="protein sequence ID" value="KAG2637426.1"/>
    <property type="molecule type" value="Genomic_DNA"/>
</dbReference>
<sequence length="73" mass="8246">MATGAAASPVVQTVVLRVSIHCHGCKKKVRRVLKSIEGVQNVTVDAAQHKVPVTAARMMLRKRRTRSRRRRTW</sequence>
<dbReference type="SUPFAM" id="SSF55008">
    <property type="entry name" value="HMA, heavy metal-associated domain"/>
    <property type="match status" value="1"/>
</dbReference>
<dbReference type="PANTHER" id="PTHR45868">
    <property type="entry name" value="HEAVY METAL-ASSOCIATED ISOPRENYLATED PLANT PROTEIN 33-RELATED"/>
    <property type="match status" value="1"/>
</dbReference>
<dbReference type="PROSITE" id="PS50846">
    <property type="entry name" value="HMA_2"/>
    <property type="match status" value="1"/>
</dbReference>
<dbReference type="PANTHER" id="PTHR45868:SF82">
    <property type="entry name" value="HEAVY METAL TRANSPORT_DETOXIFICATION SUPERFAMILY PROTEIN"/>
    <property type="match status" value="1"/>
</dbReference>
<keyword evidence="1" id="KW-0488">Methylation</keyword>
<dbReference type="InterPro" id="IPR036163">
    <property type="entry name" value="HMA_dom_sf"/>
</dbReference>
<keyword evidence="3" id="KW-0636">Prenylation</keyword>
<keyword evidence="2" id="KW-0479">Metal-binding</keyword>
<evidence type="ECO:0000256" key="1">
    <source>
        <dbReference type="ARBA" id="ARBA00022481"/>
    </source>
</evidence>
<reference evidence="6" key="1">
    <citation type="submission" date="2020-05" db="EMBL/GenBank/DDBJ databases">
        <title>WGS assembly of Panicum virgatum.</title>
        <authorList>
            <person name="Lovell J.T."/>
            <person name="Jenkins J."/>
            <person name="Shu S."/>
            <person name="Juenger T.E."/>
            <person name="Schmutz J."/>
        </authorList>
    </citation>
    <scope>NUCLEOTIDE SEQUENCE</scope>
    <source>
        <strain evidence="6">AP13</strain>
    </source>
</reference>
<evidence type="ECO:0000256" key="3">
    <source>
        <dbReference type="ARBA" id="ARBA00023289"/>
    </source>
</evidence>
<name>A0A8T0VUV1_PANVG</name>
<gene>
    <name evidence="6" type="ORF">PVAP13_2NG517400</name>
</gene>
<organism evidence="6 7">
    <name type="scientific">Panicum virgatum</name>
    <name type="common">Blackwell switchgrass</name>
    <dbReference type="NCBI Taxonomy" id="38727"/>
    <lineage>
        <taxon>Eukaryota</taxon>
        <taxon>Viridiplantae</taxon>
        <taxon>Streptophyta</taxon>
        <taxon>Embryophyta</taxon>
        <taxon>Tracheophyta</taxon>
        <taxon>Spermatophyta</taxon>
        <taxon>Magnoliopsida</taxon>
        <taxon>Liliopsida</taxon>
        <taxon>Poales</taxon>
        <taxon>Poaceae</taxon>
        <taxon>PACMAD clade</taxon>
        <taxon>Panicoideae</taxon>
        <taxon>Panicodae</taxon>
        <taxon>Paniceae</taxon>
        <taxon>Panicinae</taxon>
        <taxon>Panicum</taxon>
        <taxon>Panicum sect. Hiantes</taxon>
    </lineage>
</organism>
<dbReference type="Proteomes" id="UP000823388">
    <property type="component" value="Chromosome 2N"/>
</dbReference>
<proteinExistence type="inferred from homology"/>
<dbReference type="Pfam" id="PF00403">
    <property type="entry name" value="HMA"/>
    <property type="match status" value="1"/>
</dbReference>
<accession>A0A8T0VUV1</accession>
<dbReference type="CDD" id="cd00371">
    <property type="entry name" value="HMA"/>
    <property type="match status" value="1"/>
</dbReference>
<dbReference type="Gene3D" id="3.30.70.100">
    <property type="match status" value="1"/>
</dbReference>
<dbReference type="AlphaFoldDB" id="A0A8T0VUV1"/>
<evidence type="ECO:0000256" key="2">
    <source>
        <dbReference type="ARBA" id="ARBA00022723"/>
    </source>
</evidence>
<feature type="domain" description="HMA" evidence="5">
    <location>
        <begin position="11"/>
        <end position="73"/>
    </location>
</feature>
<dbReference type="GO" id="GO:0046872">
    <property type="term" value="F:metal ion binding"/>
    <property type="evidence" value="ECO:0007669"/>
    <property type="project" value="UniProtKB-KW"/>
</dbReference>
<protein>
    <recommendedName>
        <fullName evidence="5">HMA domain-containing protein</fullName>
    </recommendedName>
</protein>